<comment type="similarity">
    <text evidence="2">Belongs to the DDI1 family.</text>
</comment>
<accession>A0A2N5U9E3</accession>
<gene>
    <name evidence="10" type="ORF">PCASD_10608</name>
</gene>
<comment type="caution">
    <text evidence="10">The sequence shown here is derived from an EMBL/GenBank/DDBJ whole genome shotgun (WGS) entry which is preliminary data.</text>
</comment>
<evidence type="ECO:0000256" key="6">
    <source>
        <dbReference type="ARBA" id="ARBA00022750"/>
    </source>
</evidence>
<evidence type="ECO:0000256" key="1">
    <source>
        <dbReference type="ARBA" id="ARBA00003231"/>
    </source>
</evidence>
<evidence type="ECO:0000313" key="11">
    <source>
        <dbReference type="Proteomes" id="UP000235392"/>
    </source>
</evidence>
<dbReference type="Gene3D" id="3.10.20.90">
    <property type="entry name" value="Phosphatidylinositol 3-kinase Catalytic Subunit, Chain A, domain 1"/>
    <property type="match status" value="1"/>
</dbReference>
<feature type="compositionally biased region" description="Polar residues" evidence="8">
    <location>
        <begin position="78"/>
        <end position="88"/>
    </location>
</feature>
<feature type="region of interest" description="Disordered" evidence="8">
    <location>
        <begin position="963"/>
        <end position="1115"/>
    </location>
</feature>
<organism evidence="10 11">
    <name type="scientific">Puccinia coronata f. sp. avenae</name>
    <dbReference type="NCBI Taxonomy" id="200324"/>
    <lineage>
        <taxon>Eukaryota</taxon>
        <taxon>Fungi</taxon>
        <taxon>Dikarya</taxon>
        <taxon>Basidiomycota</taxon>
        <taxon>Pucciniomycotina</taxon>
        <taxon>Pucciniomycetes</taxon>
        <taxon>Pucciniales</taxon>
        <taxon>Pucciniaceae</taxon>
        <taxon>Puccinia</taxon>
    </lineage>
</organism>
<evidence type="ECO:0000256" key="3">
    <source>
        <dbReference type="ARBA" id="ARBA00011128"/>
    </source>
</evidence>
<evidence type="ECO:0000313" key="10">
    <source>
        <dbReference type="EMBL" id="PLW34357.1"/>
    </source>
</evidence>
<feature type="region of interest" description="Disordered" evidence="8">
    <location>
        <begin position="326"/>
        <end position="387"/>
    </location>
</feature>
<dbReference type="InterPro" id="IPR000626">
    <property type="entry name" value="Ubiquitin-like_dom"/>
</dbReference>
<dbReference type="PANTHER" id="PTHR12917">
    <property type="entry name" value="ASPARTYL PROTEASE DDI-RELATED"/>
    <property type="match status" value="1"/>
</dbReference>
<sequence>MHLTFIIDNQEDPFGIDVDSSITIEDLSGLIEIELRIPSLEQQIFLRGTRLQHPSHTSLADCGITTDEIMELKRAKPSSYSQQNSLHSRTPPIAGGKNIANDIDRMRLQILGDPALMAQLRSSNPELANAAERSPERFAELMRAFQQEQQTNARRRRQDEELLHSDPFDIEAQRRIEEHIRQERVWENMQHAIEFSPESFGRVTMLYVDVEVNGHPVKAFVDSGAQMTIMSPNCAQATGIMRLIDERFSGIARGVGTAKILGRVHSAQMKISDLHLPCSFTIMEGKGVDLLFGLDMLKRHQAIIDLSKNALIIQGKEVRFLSEHELPESAKDSAHEGEETSTETEGTSKKGSLLLEDNSQRVIADTANRSASKPASTSRLGSNSGLDADKKAKVETLVGFGADPIQAEALLRSTEWNVDLAAKEALQRHLRSDRISSGHRGETPAGGPVDVGRSPRPTEGSRTRWEAGESKDDELASLVESINQQNELRSQMLIDLLGQLNEGIQEHYREAEAETAMVRDIGRARQRDLRELAGEECGGSQFNTRLTNTRTLASPATLVTRQGTPFSPALESIAHLTIPSPGPSTAANMTCNLRQASVAASLQAHALIDNIRAAASRATSIRASQARGPSIAQAQSNGAGEEQDAGKSHPPSVAGTVKACSAAGTLHAGSTAGPAPSAAASLHSPSHAPSNRAPSAAASIRQPSRAPSIRAPSAAASTRQPSRAPSVAVAPSVQQPSRAPSNLAPSVAGTARQPSCAPSNRVLSSVAASIRQPSCAPSNRVPSVAGTVRQPSCAPSNRTRSVATSGVQHSGASSVAQPSRAPSLQEALAVADSYHPSGAASQAGSGARTVQDASVAGSVKSGAGSALAPSAAGSVKEPSATVSVKPPSIAASAKPPSIAASAKAPSIAASAKAPSIAASVKAPSIAASPKAPSIAASVKAPSIAASAKAPSIAASAKASSIAGSVASGTSAAGTAKAPSVAGTARAPSIAGTARAPTIAGSVRQGTAAGSVVAPSQAADEEEQHASVDPPDEAAAEGAGEDGGAHEDPVADPPADEEGPPPNEDDNPPPKSTHTPTVVGTLAGEIVAGEGSGDGPDQIIVDDEQDGDKEGLMRSPRPKILTTAVNPLGEWIRFGRAGFKFHILQANPDPVNPTSPPAKSSSSP</sequence>
<evidence type="ECO:0000259" key="9">
    <source>
        <dbReference type="PROSITE" id="PS50053"/>
    </source>
</evidence>
<reference evidence="10 11" key="1">
    <citation type="submission" date="2017-11" db="EMBL/GenBank/DDBJ databases">
        <title>De novo assembly and phasing of dikaryotic genomes from two isolates of Puccinia coronata f. sp. avenae, the causal agent of oat crown rust.</title>
        <authorList>
            <person name="Miller M.E."/>
            <person name="Zhang Y."/>
            <person name="Omidvar V."/>
            <person name="Sperschneider J."/>
            <person name="Schwessinger B."/>
            <person name="Raley C."/>
            <person name="Palmer J.M."/>
            <person name="Garnica D."/>
            <person name="Upadhyaya N."/>
            <person name="Rathjen J."/>
            <person name="Taylor J.M."/>
            <person name="Park R.F."/>
            <person name="Dodds P.N."/>
            <person name="Hirsch C.D."/>
            <person name="Kianian S.F."/>
            <person name="Figueroa M."/>
        </authorList>
    </citation>
    <scope>NUCLEOTIDE SEQUENCE [LARGE SCALE GENOMIC DNA]</scope>
    <source>
        <strain evidence="10">12SD80</strain>
    </source>
</reference>
<protein>
    <recommendedName>
        <fullName evidence="4">DNA damage-inducible protein 1</fullName>
    </recommendedName>
</protein>
<dbReference type="Pfam" id="PF09668">
    <property type="entry name" value="Asp_protease"/>
    <property type="match status" value="1"/>
</dbReference>
<feature type="region of interest" description="Disordered" evidence="8">
    <location>
        <begin position="668"/>
        <end position="758"/>
    </location>
</feature>
<keyword evidence="5" id="KW-0645">Protease</keyword>
<feature type="compositionally biased region" description="Low complexity" evidence="8">
    <location>
        <begin position="668"/>
        <end position="719"/>
    </location>
</feature>
<name>A0A2N5U9E3_9BASI</name>
<feature type="compositionally biased region" description="Polar residues" evidence="8">
    <location>
        <begin position="367"/>
        <end position="385"/>
    </location>
</feature>
<keyword evidence="7" id="KW-0378">Hydrolase</keyword>
<feature type="compositionally biased region" description="Low complexity" evidence="8">
    <location>
        <begin position="963"/>
        <end position="979"/>
    </location>
</feature>
<comment type="subunit">
    <text evidence="3">Binds ubiquitin and polyubiquitinated proteins.</text>
</comment>
<dbReference type="PANTHER" id="PTHR12917:SF1">
    <property type="entry name" value="AT13091P"/>
    <property type="match status" value="1"/>
</dbReference>
<dbReference type="InterPro" id="IPR029071">
    <property type="entry name" value="Ubiquitin-like_domsf"/>
</dbReference>
<dbReference type="GO" id="GO:0004190">
    <property type="term" value="F:aspartic-type endopeptidase activity"/>
    <property type="evidence" value="ECO:0007669"/>
    <property type="project" value="UniProtKB-KW"/>
</dbReference>
<dbReference type="PROSITE" id="PS50053">
    <property type="entry name" value="UBIQUITIN_2"/>
    <property type="match status" value="1"/>
</dbReference>
<dbReference type="Gene3D" id="2.40.70.10">
    <property type="entry name" value="Acid Proteases"/>
    <property type="match status" value="1"/>
</dbReference>
<evidence type="ECO:0000256" key="5">
    <source>
        <dbReference type="ARBA" id="ARBA00022670"/>
    </source>
</evidence>
<feature type="region of interest" description="Disordered" evidence="8">
    <location>
        <begin position="622"/>
        <end position="655"/>
    </location>
</feature>
<dbReference type="SUPFAM" id="SSF50630">
    <property type="entry name" value="Acid proteases"/>
    <property type="match status" value="1"/>
</dbReference>
<feature type="compositionally biased region" description="Polar residues" evidence="8">
    <location>
        <begin position="789"/>
        <end position="822"/>
    </location>
</feature>
<feature type="compositionally biased region" description="Polar residues" evidence="8">
    <location>
        <begin position="770"/>
        <end position="781"/>
    </location>
</feature>
<feature type="compositionally biased region" description="Low complexity" evidence="8">
    <location>
        <begin position="343"/>
        <end position="352"/>
    </location>
</feature>
<evidence type="ECO:0000256" key="7">
    <source>
        <dbReference type="ARBA" id="ARBA00022801"/>
    </source>
</evidence>
<dbReference type="GO" id="GO:0006508">
    <property type="term" value="P:proteolysis"/>
    <property type="evidence" value="ECO:0007669"/>
    <property type="project" value="UniProtKB-KW"/>
</dbReference>
<feature type="region of interest" description="Disordered" evidence="8">
    <location>
        <begin position="432"/>
        <end position="472"/>
    </location>
</feature>
<proteinExistence type="inferred from homology"/>
<feature type="region of interest" description="Disordered" evidence="8">
    <location>
        <begin position="76"/>
        <end position="96"/>
    </location>
</feature>
<dbReference type="SUPFAM" id="SSF54236">
    <property type="entry name" value="Ubiquitin-like"/>
    <property type="match status" value="1"/>
</dbReference>
<dbReference type="Proteomes" id="UP000235392">
    <property type="component" value="Unassembled WGS sequence"/>
</dbReference>
<dbReference type="InterPro" id="IPR021109">
    <property type="entry name" value="Peptidase_aspartic_dom_sf"/>
</dbReference>
<dbReference type="EMBL" id="PGCI01000199">
    <property type="protein sequence ID" value="PLW34357.1"/>
    <property type="molecule type" value="Genomic_DNA"/>
</dbReference>
<dbReference type="AlphaFoldDB" id="A0A2N5U9E3"/>
<feature type="compositionally biased region" description="Basic and acidic residues" evidence="8">
    <location>
        <begin position="326"/>
        <end position="338"/>
    </location>
</feature>
<evidence type="ECO:0000256" key="2">
    <source>
        <dbReference type="ARBA" id="ARBA00009136"/>
    </source>
</evidence>
<evidence type="ECO:0000256" key="4">
    <source>
        <dbReference type="ARBA" id="ARBA00021491"/>
    </source>
</evidence>
<feature type="compositionally biased region" description="Basic and acidic residues" evidence="8">
    <location>
        <begin position="459"/>
        <end position="472"/>
    </location>
</feature>
<feature type="domain" description="Ubiquitin-like" evidence="9">
    <location>
        <begin position="1"/>
        <end position="79"/>
    </location>
</feature>
<keyword evidence="6" id="KW-0064">Aspartyl protease</keyword>
<feature type="compositionally biased region" description="Polar residues" evidence="8">
    <location>
        <begin position="732"/>
        <end position="744"/>
    </location>
</feature>
<feature type="compositionally biased region" description="Low complexity" evidence="8">
    <location>
        <begin position="882"/>
        <end position="897"/>
    </location>
</feature>
<feature type="compositionally biased region" description="Basic and acidic residues" evidence="8">
    <location>
        <begin position="432"/>
        <end position="442"/>
    </location>
</feature>
<feature type="compositionally biased region" description="Acidic residues" evidence="8">
    <location>
        <begin position="1053"/>
        <end position="1066"/>
    </location>
</feature>
<dbReference type="CDD" id="cd05479">
    <property type="entry name" value="RP_DDI"/>
    <property type="match status" value="1"/>
</dbReference>
<evidence type="ECO:0000256" key="8">
    <source>
        <dbReference type="SAM" id="MobiDB-lite"/>
    </source>
</evidence>
<feature type="region of interest" description="Disordered" evidence="8">
    <location>
        <begin position="770"/>
        <end position="830"/>
    </location>
</feature>
<comment type="function">
    <text evidence="1">Probable aspartic protease. May be involved in the regulation of exocytosis. Acts as a linker between the 19S proteasome and polyubiquitinated proteins via UBA domain interactions with ubiquitin for their subsequent degradation. Required for S-phase checkpoint control.</text>
</comment>
<feature type="region of interest" description="Disordered" evidence="8">
    <location>
        <begin position="866"/>
        <end position="897"/>
    </location>
</feature>
<dbReference type="InterPro" id="IPR019103">
    <property type="entry name" value="Peptidase_aspartic_DDI1-type"/>
</dbReference>